<sequence>MNINFKRLLYSPLGQIIISMLLGFGLSTLFRKACNRRNCLIFRAAPLSKIKGQIFRYDNKCYTFAPKSESCSKLKKSVEFA</sequence>
<accession>A0A6C0C6X4</accession>
<keyword evidence="1" id="KW-0472">Membrane</keyword>
<keyword evidence="1" id="KW-0812">Transmembrane</keyword>
<reference evidence="2" key="1">
    <citation type="journal article" date="2020" name="Nature">
        <title>Giant virus diversity and host interactions through global metagenomics.</title>
        <authorList>
            <person name="Schulz F."/>
            <person name="Roux S."/>
            <person name="Paez-Espino D."/>
            <person name="Jungbluth S."/>
            <person name="Walsh D.A."/>
            <person name="Denef V.J."/>
            <person name="McMahon K.D."/>
            <person name="Konstantinidis K.T."/>
            <person name="Eloe-Fadrosh E.A."/>
            <person name="Kyrpides N.C."/>
            <person name="Woyke T."/>
        </authorList>
    </citation>
    <scope>NUCLEOTIDE SEQUENCE</scope>
    <source>
        <strain evidence="2">GVMAG-M-3300020185-33</strain>
    </source>
</reference>
<proteinExistence type="predicted"/>
<keyword evidence="1" id="KW-1133">Transmembrane helix</keyword>
<name>A0A6C0C6X4_9ZZZZ</name>
<dbReference type="EMBL" id="MN739342">
    <property type="protein sequence ID" value="QHS99408.1"/>
    <property type="molecule type" value="Genomic_DNA"/>
</dbReference>
<evidence type="ECO:0000313" key="2">
    <source>
        <dbReference type="EMBL" id="QHS99408.1"/>
    </source>
</evidence>
<organism evidence="2">
    <name type="scientific">viral metagenome</name>
    <dbReference type="NCBI Taxonomy" id="1070528"/>
    <lineage>
        <taxon>unclassified sequences</taxon>
        <taxon>metagenomes</taxon>
        <taxon>organismal metagenomes</taxon>
    </lineage>
</organism>
<feature type="transmembrane region" description="Helical" evidence="1">
    <location>
        <begin position="12"/>
        <end position="30"/>
    </location>
</feature>
<dbReference type="AlphaFoldDB" id="A0A6C0C6X4"/>
<evidence type="ECO:0000256" key="1">
    <source>
        <dbReference type="SAM" id="Phobius"/>
    </source>
</evidence>
<protein>
    <submittedName>
        <fullName evidence="2">Uncharacterized protein</fullName>
    </submittedName>
</protein>